<reference evidence="1" key="1">
    <citation type="journal article" date="2023" name="Science">
        <title>Genome structures resolve the early diversification of teleost fishes.</title>
        <authorList>
            <person name="Parey E."/>
            <person name="Louis A."/>
            <person name="Montfort J."/>
            <person name="Bouchez O."/>
            <person name="Roques C."/>
            <person name="Iampietro C."/>
            <person name="Lluch J."/>
            <person name="Castinel A."/>
            <person name="Donnadieu C."/>
            <person name="Desvignes T."/>
            <person name="Floi Bucao C."/>
            <person name="Jouanno E."/>
            <person name="Wen M."/>
            <person name="Mejri S."/>
            <person name="Dirks R."/>
            <person name="Jansen H."/>
            <person name="Henkel C."/>
            <person name="Chen W.J."/>
            <person name="Zahm M."/>
            <person name="Cabau C."/>
            <person name="Klopp C."/>
            <person name="Thompson A.W."/>
            <person name="Robinson-Rechavi M."/>
            <person name="Braasch I."/>
            <person name="Lecointre G."/>
            <person name="Bobe J."/>
            <person name="Postlethwait J.H."/>
            <person name="Berthelot C."/>
            <person name="Roest Crollius H."/>
            <person name="Guiguen Y."/>
        </authorList>
    </citation>
    <scope>NUCLEOTIDE SEQUENCE</scope>
    <source>
        <strain evidence="1">NC1722</strain>
    </source>
</reference>
<evidence type="ECO:0000313" key="2">
    <source>
        <dbReference type="Proteomes" id="UP001221898"/>
    </source>
</evidence>
<dbReference type="Proteomes" id="UP001221898">
    <property type="component" value="Unassembled WGS sequence"/>
</dbReference>
<accession>A0AAD7RFS8</accession>
<dbReference type="EMBL" id="JAINUG010000295">
    <property type="protein sequence ID" value="KAJ8383360.1"/>
    <property type="molecule type" value="Genomic_DNA"/>
</dbReference>
<organism evidence="1 2">
    <name type="scientific">Aldrovandia affinis</name>
    <dbReference type="NCBI Taxonomy" id="143900"/>
    <lineage>
        <taxon>Eukaryota</taxon>
        <taxon>Metazoa</taxon>
        <taxon>Chordata</taxon>
        <taxon>Craniata</taxon>
        <taxon>Vertebrata</taxon>
        <taxon>Euteleostomi</taxon>
        <taxon>Actinopterygii</taxon>
        <taxon>Neopterygii</taxon>
        <taxon>Teleostei</taxon>
        <taxon>Notacanthiformes</taxon>
        <taxon>Halosauridae</taxon>
        <taxon>Aldrovandia</taxon>
    </lineage>
</organism>
<name>A0AAD7RFS8_9TELE</name>
<gene>
    <name evidence="1" type="ORF">AAFF_G00221500</name>
</gene>
<evidence type="ECO:0000313" key="1">
    <source>
        <dbReference type="EMBL" id="KAJ8383360.1"/>
    </source>
</evidence>
<comment type="caution">
    <text evidence="1">The sequence shown here is derived from an EMBL/GenBank/DDBJ whole genome shotgun (WGS) entry which is preliminary data.</text>
</comment>
<protein>
    <submittedName>
        <fullName evidence="1">Uncharacterized protein</fullName>
    </submittedName>
</protein>
<dbReference type="AlphaFoldDB" id="A0AAD7RFS8"/>
<sequence>MIMVWGLTVSLCARNIESPQQCAGFICYLTSILPGCLIEIKWSKTAGVSSKTTNSCS</sequence>
<proteinExistence type="predicted"/>
<keyword evidence="2" id="KW-1185">Reference proteome</keyword>